<dbReference type="InterPro" id="IPR036641">
    <property type="entry name" value="HPT_dom_sf"/>
</dbReference>
<dbReference type="PANTHER" id="PTHR44591">
    <property type="entry name" value="STRESS RESPONSE REGULATOR PROTEIN 1"/>
    <property type="match status" value="1"/>
</dbReference>
<dbReference type="InterPro" id="IPR011006">
    <property type="entry name" value="CheY-like_superfamily"/>
</dbReference>
<dbReference type="Gene3D" id="1.20.120.160">
    <property type="entry name" value="HPT domain"/>
    <property type="match status" value="1"/>
</dbReference>
<evidence type="ECO:0000313" key="5">
    <source>
        <dbReference type="Proteomes" id="UP001237737"/>
    </source>
</evidence>
<feature type="modified residue" description="4-aspartylphosphate" evidence="2">
    <location>
        <position position="65"/>
    </location>
</feature>
<dbReference type="SMART" id="SM00448">
    <property type="entry name" value="REC"/>
    <property type="match status" value="1"/>
</dbReference>
<evidence type="ECO:0000256" key="2">
    <source>
        <dbReference type="PROSITE-ProRule" id="PRU00169"/>
    </source>
</evidence>
<reference evidence="4 5" key="1">
    <citation type="submission" date="2023-07" db="EMBL/GenBank/DDBJ databases">
        <title>Sorghum-associated microbial communities from plants grown in Nebraska, USA.</title>
        <authorList>
            <person name="Schachtman D."/>
        </authorList>
    </citation>
    <scope>NUCLEOTIDE SEQUENCE [LARGE SCALE GENOMIC DNA]</scope>
    <source>
        <strain evidence="4 5">CC60</strain>
    </source>
</reference>
<evidence type="ECO:0000313" key="4">
    <source>
        <dbReference type="EMBL" id="MDQ0007862.1"/>
    </source>
</evidence>
<dbReference type="InterPro" id="IPR050595">
    <property type="entry name" value="Bact_response_regulator"/>
</dbReference>
<name>A0ABT9SS98_9GAMM</name>
<feature type="domain" description="Response regulatory" evidence="3">
    <location>
        <begin position="16"/>
        <end position="134"/>
    </location>
</feature>
<evidence type="ECO:0000256" key="1">
    <source>
        <dbReference type="ARBA" id="ARBA00022553"/>
    </source>
</evidence>
<dbReference type="EMBL" id="JAUSSK010000001">
    <property type="protein sequence ID" value="MDQ0007862.1"/>
    <property type="molecule type" value="Genomic_DNA"/>
</dbReference>
<dbReference type="PANTHER" id="PTHR44591:SF3">
    <property type="entry name" value="RESPONSE REGULATORY DOMAIN-CONTAINING PROTEIN"/>
    <property type="match status" value="1"/>
</dbReference>
<dbReference type="Proteomes" id="UP001237737">
    <property type="component" value="Unassembled WGS sequence"/>
</dbReference>
<evidence type="ECO:0000259" key="3">
    <source>
        <dbReference type="PROSITE" id="PS50110"/>
    </source>
</evidence>
<proteinExistence type="predicted"/>
<dbReference type="Pfam" id="PF00072">
    <property type="entry name" value="Response_reg"/>
    <property type="match status" value="1"/>
</dbReference>
<dbReference type="InterPro" id="IPR001789">
    <property type="entry name" value="Sig_transdc_resp-reg_receiver"/>
</dbReference>
<protein>
    <submittedName>
        <fullName evidence="4">CheY-like chemotaxis protein</fullName>
    </submittedName>
</protein>
<dbReference type="RefSeq" id="WP_306846336.1">
    <property type="nucleotide sequence ID" value="NZ_JAUSSK010000001.1"/>
</dbReference>
<organism evidence="4 5">
    <name type="scientific">Luteibacter jiangsuensis</name>
    <dbReference type="NCBI Taxonomy" id="637577"/>
    <lineage>
        <taxon>Bacteria</taxon>
        <taxon>Pseudomonadati</taxon>
        <taxon>Pseudomonadota</taxon>
        <taxon>Gammaproteobacteria</taxon>
        <taxon>Lysobacterales</taxon>
        <taxon>Rhodanobacteraceae</taxon>
        <taxon>Luteibacter</taxon>
    </lineage>
</organism>
<sequence>MSHDVPPRHATPGARRLLVADDDPSTRQFLAGALGGHGYRVTLACDGAEALSFGRAERFDALILDCRMPHAGAIDVLATLRGDTGSASKEATALATSAEVPSSLRAELLNAGFAGIIEKPCRIASVVDALAATLGVDGQLRVLDDQAGLTAAGDTATMQALRRLLRAELVELAAELDTVAADPTALVERMHRLRSACGFCGAARLGTQAKVLQVHVRETRAVVPGAMARFRAELDATLAALPD</sequence>
<dbReference type="SUPFAM" id="SSF52172">
    <property type="entry name" value="CheY-like"/>
    <property type="match status" value="1"/>
</dbReference>
<dbReference type="Gene3D" id="3.40.50.2300">
    <property type="match status" value="1"/>
</dbReference>
<gene>
    <name evidence="4" type="ORF">J2T07_000021</name>
</gene>
<accession>A0ABT9SS98</accession>
<comment type="caution">
    <text evidence="4">The sequence shown here is derived from an EMBL/GenBank/DDBJ whole genome shotgun (WGS) entry which is preliminary data.</text>
</comment>
<dbReference type="PROSITE" id="PS50110">
    <property type="entry name" value="RESPONSE_REGULATORY"/>
    <property type="match status" value="1"/>
</dbReference>
<keyword evidence="1 2" id="KW-0597">Phosphoprotein</keyword>
<dbReference type="SUPFAM" id="SSF47226">
    <property type="entry name" value="Histidine-containing phosphotransfer domain, HPT domain"/>
    <property type="match status" value="1"/>
</dbReference>
<keyword evidence="5" id="KW-1185">Reference proteome</keyword>